<dbReference type="GO" id="GO:0008237">
    <property type="term" value="F:metallopeptidase activity"/>
    <property type="evidence" value="ECO:0007669"/>
    <property type="project" value="InterPro"/>
</dbReference>
<dbReference type="GO" id="GO:0008241">
    <property type="term" value="F:peptidyl-dipeptidase activity"/>
    <property type="evidence" value="ECO:0007669"/>
    <property type="project" value="InterPro"/>
</dbReference>
<evidence type="ECO:0000313" key="4">
    <source>
        <dbReference type="EMBL" id="AZR74128.1"/>
    </source>
</evidence>
<dbReference type="AlphaFoldDB" id="A0A3Q9HRM7"/>
<dbReference type="Pfam" id="PF01401">
    <property type="entry name" value="Peptidase_M2"/>
    <property type="match status" value="1"/>
</dbReference>
<organism evidence="4 5">
    <name type="scientific">Anoxybacter fermentans</name>
    <dbReference type="NCBI Taxonomy" id="1323375"/>
    <lineage>
        <taxon>Bacteria</taxon>
        <taxon>Bacillati</taxon>
        <taxon>Bacillota</taxon>
        <taxon>Clostridia</taxon>
        <taxon>Halanaerobiales</taxon>
        <taxon>Anoxybacter</taxon>
    </lineage>
</organism>
<dbReference type="EMBL" id="CP016379">
    <property type="protein sequence ID" value="AZR74128.1"/>
    <property type="molecule type" value="Genomic_DNA"/>
</dbReference>
<dbReference type="PANTHER" id="PTHR10514">
    <property type="entry name" value="ANGIOTENSIN-CONVERTING ENZYME"/>
    <property type="match status" value="1"/>
</dbReference>
<dbReference type="GO" id="GO:0006508">
    <property type="term" value="P:proteolysis"/>
    <property type="evidence" value="ECO:0007669"/>
    <property type="project" value="InterPro"/>
</dbReference>
<dbReference type="SUPFAM" id="SSF55486">
    <property type="entry name" value="Metalloproteases ('zincins'), catalytic domain"/>
    <property type="match status" value="1"/>
</dbReference>
<gene>
    <name evidence="4" type="ORF">BBF96_12400</name>
</gene>
<dbReference type="OrthoDB" id="9762795at2"/>
<keyword evidence="3" id="KW-0325">Glycoprotein</keyword>
<keyword evidence="5" id="KW-1185">Reference proteome</keyword>
<keyword evidence="2" id="KW-1015">Disulfide bond</keyword>
<evidence type="ECO:0000256" key="2">
    <source>
        <dbReference type="ARBA" id="ARBA00023157"/>
    </source>
</evidence>
<sequence length="528" mass="62143">MEKIVLDFLQNRINKLQEMTSALFKAHWEFSTTGTEELQKQLISLKEKLAHFLSNEEDFQKIKDFLNSKIDNDLIVRQLTVLYNAYLKHQIDSELIQQIVKLEAEIESEFTNFRANYNGKRITNNQILDILQTSTDEIERKSVWLSSKQIGQRVAPLLLKLVKLRNQVANKLGYANYYSLALQTDEINEKELFEILDRLKELTDEPFRKVKEKIDYNLAQKFGISTEKLMPWHYSDPFFQEIPNSDDIDLNKFFKDQDIVELSKKYYAGIGLNVEDILARSDLYEREGKDQHAYCIHIDGEGDIRILCNLRNTEYWMNTLLHELGHGVYDKYLDFNLPFILRQPAHTFLTEAIAMMFGRLSRDPQWLKEIAGASPKLVDCLQDQLRWQEQLALLIFIRWGLVMVYFERELYKNPEQNLNRLWWDLVKELQLLKCPANRENHPDWAAKIHLGTAPVYYHNYILGYLAAYQIEATIKESLQIPHLINEPKIGSFLIEKIFKPGARYHWNTLLEKATGRKLTPDFAVQVFK</sequence>
<proteinExistence type="predicted"/>
<evidence type="ECO:0000313" key="5">
    <source>
        <dbReference type="Proteomes" id="UP000267250"/>
    </source>
</evidence>
<evidence type="ECO:0000256" key="1">
    <source>
        <dbReference type="ARBA" id="ARBA00022729"/>
    </source>
</evidence>
<dbReference type="InterPro" id="IPR001548">
    <property type="entry name" value="Peptidase_M2"/>
</dbReference>
<protein>
    <recommendedName>
        <fullName evidence="6">Peptidase M3A and M3B thimet/oligopeptidase F</fullName>
    </recommendedName>
</protein>
<dbReference type="KEGG" id="aft:BBF96_12400"/>
<keyword evidence="1" id="KW-0732">Signal</keyword>
<dbReference type="Gene3D" id="1.10.1370.30">
    <property type="match status" value="1"/>
</dbReference>
<dbReference type="GO" id="GO:0016020">
    <property type="term" value="C:membrane"/>
    <property type="evidence" value="ECO:0007669"/>
    <property type="project" value="InterPro"/>
</dbReference>
<name>A0A3Q9HRM7_9FIRM</name>
<dbReference type="Proteomes" id="UP000267250">
    <property type="component" value="Chromosome"/>
</dbReference>
<evidence type="ECO:0008006" key="6">
    <source>
        <dbReference type="Google" id="ProtNLM"/>
    </source>
</evidence>
<accession>A0A3Q9HRM7</accession>
<dbReference type="RefSeq" id="WP_127017478.1">
    <property type="nucleotide sequence ID" value="NZ_CP016379.1"/>
</dbReference>
<dbReference type="PANTHER" id="PTHR10514:SF27">
    <property type="entry name" value="ANGIOTENSIN-CONVERTING ENZYME"/>
    <property type="match status" value="1"/>
</dbReference>
<evidence type="ECO:0000256" key="3">
    <source>
        <dbReference type="ARBA" id="ARBA00023180"/>
    </source>
</evidence>
<reference evidence="4 5" key="1">
    <citation type="submission" date="2016-07" db="EMBL/GenBank/DDBJ databases">
        <title>Genome and transcriptome analysis of iron-reducing fermentative bacteria Anoxybacter fermentans.</title>
        <authorList>
            <person name="Zeng X."/>
            <person name="Shao Z."/>
        </authorList>
    </citation>
    <scope>NUCLEOTIDE SEQUENCE [LARGE SCALE GENOMIC DNA]</scope>
    <source>
        <strain evidence="4 5">DY22613</strain>
    </source>
</reference>